<dbReference type="GO" id="GO:0046872">
    <property type="term" value="F:metal ion binding"/>
    <property type="evidence" value="ECO:0007669"/>
    <property type="project" value="UniProtKB-KW"/>
</dbReference>
<comment type="caution">
    <text evidence="3">The sequence shown here is derived from an EMBL/GenBank/DDBJ whole genome shotgun (WGS) entry which is preliminary data.</text>
</comment>
<keyword evidence="1" id="KW-0479">Metal-binding</keyword>
<dbReference type="PATRIC" id="fig|458.5.peg.1499"/>
<feature type="binding site" evidence="1">
    <location>
        <position position="267"/>
    </location>
    <ligand>
        <name>[2Fe-2S] cluster</name>
        <dbReference type="ChEBI" id="CHEBI:190135"/>
    </ligand>
</feature>
<dbReference type="Gene3D" id="2.40.30.10">
    <property type="entry name" value="Translation factors"/>
    <property type="match status" value="1"/>
</dbReference>
<dbReference type="GO" id="GO:0006221">
    <property type="term" value="P:pyrimidine nucleotide biosynthetic process"/>
    <property type="evidence" value="ECO:0007669"/>
    <property type="project" value="InterPro"/>
</dbReference>
<dbReference type="STRING" id="458.Lrub_1450"/>
<protein>
    <submittedName>
        <fullName evidence="3">Hydrogenase/sulfur reductase gamma subunit</fullName>
    </submittedName>
</protein>
<comment type="cofactor">
    <cofactor evidence="1">
        <name>[2Fe-2S] cluster</name>
        <dbReference type="ChEBI" id="CHEBI:190135"/>
    </cofactor>
    <text evidence="1">Binds 1 [2Fe-2S] cluster per subunit.</text>
</comment>
<dbReference type="PANTHER" id="PTHR43513:SF3">
    <property type="entry name" value="DIHYDROOROTATE DEHYDROGENASE B (NAD(+)), ELECTRON TRANSFER SUBUNIT-RELATED"/>
    <property type="match status" value="1"/>
</dbReference>
<keyword evidence="1" id="KW-0408">Iron</keyword>
<dbReference type="AlphaFoldDB" id="A0A0W0XWN4"/>
<feature type="domain" description="FAD-binding FR-type" evidence="2">
    <location>
        <begin position="15"/>
        <end position="115"/>
    </location>
</feature>
<sequence length="287" mass="32269">MSGLMQVNKPHFDPYLPLEAEIVGRIQESATIFTLHLRFTDPEQHERFVFCPGQFNMLYLYGVGEVAISIVSDPDNRQILTHTIRAIGRVTRALQKLQEGDRIGVRGPYGRGWPLEQVRGKNIVVVTGGLGCAPSVSIIDYVLARREQYGNFSILQGVKHSDDFIFRNRYAVWQKSPHTEVHIAADQAGPKWPWSVGYVTDMIDKIKLDPKNTVAMMCGPEMMMSTAVSVLGKKGVPEHQIYLSMERNMECGIGQCGHCQYGGFFICKDGPVFAYSEIKQLFHEPGF</sequence>
<dbReference type="InterPro" id="IPR001433">
    <property type="entry name" value="OxRdtase_FAD/NAD-bd"/>
</dbReference>
<dbReference type="GO" id="GO:0051537">
    <property type="term" value="F:2 iron, 2 sulfur cluster binding"/>
    <property type="evidence" value="ECO:0007669"/>
    <property type="project" value="UniProtKB-KW"/>
</dbReference>
<dbReference type="InterPro" id="IPR019480">
    <property type="entry name" value="Dihydroorotate_DH_Fe-S-bd"/>
</dbReference>
<evidence type="ECO:0000313" key="4">
    <source>
        <dbReference type="Proteomes" id="UP000054608"/>
    </source>
</evidence>
<dbReference type="InterPro" id="IPR012165">
    <property type="entry name" value="Cyt_c3_hydrogenase_gsu"/>
</dbReference>
<dbReference type="CDD" id="cd06221">
    <property type="entry name" value="sulfite_reductase_like"/>
    <property type="match status" value="1"/>
</dbReference>
<dbReference type="PANTHER" id="PTHR43513">
    <property type="entry name" value="DIHYDROOROTATE DEHYDROGENASE B (NAD(+)), ELECTRON TRANSFER SUBUNIT"/>
    <property type="match status" value="1"/>
</dbReference>
<organism evidence="3 4">
    <name type="scientific">Legionella rubrilucens</name>
    <dbReference type="NCBI Taxonomy" id="458"/>
    <lineage>
        <taxon>Bacteria</taxon>
        <taxon>Pseudomonadati</taxon>
        <taxon>Pseudomonadota</taxon>
        <taxon>Gammaproteobacteria</taxon>
        <taxon>Legionellales</taxon>
        <taxon>Legionellaceae</taxon>
        <taxon>Legionella</taxon>
    </lineage>
</organism>
<dbReference type="Gene3D" id="3.40.50.80">
    <property type="entry name" value="Nucleotide-binding domain of ferredoxin-NADP reductase (FNR) module"/>
    <property type="match status" value="1"/>
</dbReference>
<dbReference type="InterPro" id="IPR017927">
    <property type="entry name" value="FAD-bd_FR_type"/>
</dbReference>
<dbReference type="PRINTS" id="PR00406">
    <property type="entry name" value="CYTB5RDTASE"/>
</dbReference>
<gene>
    <name evidence="3" type="primary">hydG</name>
    <name evidence="3" type="ORF">Lrub_1450</name>
</gene>
<proteinExistence type="predicted"/>
<dbReference type="Pfam" id="PF10418">
    <property type="entry name" value="DHODB_Fe-S_bind"/>
    <property type="match status" value="1"/>
</dbReference>
<dbReference type="InterPro" id="IPR050353">
    <property type="entry name" value="PyrK_electron_transfer"/>
</dbReference>
<accession>A0A0W0XWN4</accession>
<name>A0A0W0XWN4_9GAMM</name>
<keyword evidence="1" id="KW-0411">Iron-sulfur</keyword>
<feature type="binding site" evidence="1">
    <location>
        <position position="256"/>
    </location>
    <ligand>
        <name>[2Fe-2S] cluster</name>
        <dbReference type="ChEBI" id="CHEBI:190135"/>
    </ligand>
</feature>
<dbReference type="PIRSF" id="PIRSF006816">
    <property type="entry name" value="Cyc3_hyd_g"/>
    <property type="match status" value="1"/>
</dbReference>
<dbReference type="RefSeq" id="WP_420324347.1">
    <property type="nucleotide sequence ID" value="NZ_CAAAIN010000006.1"/>
</dbReference>
<dbReference type="GO" id="GO:0016491">
    <property type="term" value="F:oxidoreductase activity"/>
    <property type="evidence" value="ECO:0007669"/>
    <property type="project" value="InterPro"/>
</dbReference>
<feature type="binding site" evidence="1">
    <location>
        <position position="251"/>
    </location>
    <ligand>
        <name>[2Fe-2S] cluster</name>
        <dbReference type="ChEBI" id="CHEBI:190135"/>
    </ligand>
</feature>
<dbReference type="InterPro" id="IPR017938">
    <property type="entry name" value="Riboflavin_synthase-like_b-brl"/>
</dbReference>
<dbReference type="Pfam" id="PF00175">
    <property type="entry name" value="NAD_binding_1"/>
    <property type="match status" value="1"/>
</dbReference>
<reference evidence="3 4" key="1">
    <citation type="submission" date="2015-11" db="EMBL/GenBank/DDBJ databases">
        <title>Genomic analysis of 38 Legionella species identifies large and diverse effector repertoires.</title>
        <authorList>
            <person name="Burstein D."/>
            <person name="Amaro F."/>
            <person name="Zusman T."/>
            <person name="Lifshitz Z."/>
            <person name="Cohen O."/>
            <person name="Gilbert J.A."/>
            <person name="Pupko T."/>
            <person name="Shuman H.A."/>
            <person name="Segal G."/>
        </authorList>
    </citation>
    <scope>NUCLEOTIDE SEQUENCE [LARGE SCALE GENOMIC DNA]</scope>
    <source>
        <strain evidence="3 4">WA-270A-C2</strain>
    </source>
</reference>
<dbReference type="SUPFAM" id="SSF52343">
    <property type="entry name" value="Ferredoxin reductase-like, C-terminal NADP-linked domain"/>
    <property type="match status" value="1"/>
</dbReference>
<dbReference type="SUPFAM" id="SSF63380">
    <property type="entry name" value="Riboflavin synthase domain-like"/>
    <property type="match status" value="1"/>
</dbReference>
<dbReference type="InterPro" id="IPR039261">
    <property type="entry name" value="FNR_nucleotide-bd"/>
</dbReference>
<evidence type="ECO:0000256" key="1">
    <source>
        <dbReference type="PIRSR" id="PIRSR006816-2"/>
    </source>
</evidence>
<dbReference type="GO" id="GO:0050660">
    <property type="term" value="F:flavin adenine dinucleotide binding"/>
    <property type="evidence" value="ECO:0007669"/>
    <property type="project" value="InterPro"/>
</dbReference>
<dbReference type="EMBL" id="LNYT01000007">
    <property type="protein sequence ID" value="KTD49099.1"/>
    <property type="molecule type" value="Genomic_DNA"/>
</dbReference>
<keyword evidence="1" id="KW-0001">2Fe-2S</keyword>
<evidence type="ECO:0000259" key="2">
    <source>
        <dbReference type="PROSITE" id="PS51384"/>
    </source>
</evidence>
<evidence type="ECO:0000313" key="3">
    <source>
        <dbReference type="EMBL" id="KTD49099.1"/>
    </source>
</evidence>
<dbReference type="PROSITE" id="PS51384">
    <property type="entry name" value="FAD_FR"/>
    <property type="match status" value="1"/>
</dbReference>
<feature type="binding site" evidence="1">
    <location>
        <position position="259"/>
    </location>
    <ligand>
        <name>[2Fe-2S] cluster</name>
        <dbReference type="ChEBI" id="CHEBI:190135"/>
    </ligand>
</feature>
<dbReference type="Proteomes" id="UP000054608">
    <property type="component" value="Unassembled WGS sequence"/>
</dbReference>
<keyword evidence="4" id="KW-1185">Reference proteome</keyword>